<keyword evidence="1" id="KW-1133">Transmembrane helix</keyword>
<keyword evidence="3" id="KW-1185">Reference proteome</keyword>
<keyword evidence="1" id="KW-0472">Membrane</keyword>
<protein>
    <submittedName>
        <fullName evidence="2">Uncharacterized protein</fullName>
    </submittedName>
</protein>
<organism evidence="2 3">
    <name type="scientific">Shewanella hanedai</name>
    <name type="common">Alteromonas hanedai</name>
    <dbReference type="NCBI Taxonomy" id="25"/>
    <lineage>
        <taxon>Bacteria</taxon>
        <taxon>Pseudomonadati</taxon>
        <taxon>Pseudomonadota</taxon>
        <taxon>Gammaproteobacteria</taxon>
        <taxon>Alteromonadales</taxon>
        <taxon>Shewanellaceae</taxon>
        <taxon>Shewanella</taxon>
    </lineage>
</organism>
<keyword evidence="1" id="KW-0812">Transmembrane</keyword>
<sequence>MYYDRENVHFYSRFLIRLAWAVEVIAVLIGFTISILMAVSAFKSISNFENTDVIDSTSSIVVAGLPFLLVAVVELCKIPLVFTFMNVRSVLWRSIFLFFVFFLSLITFETMLNGFERNFSNLSRAIDNRKNEIVNVDTQIELIEKRRDHVQKFTEEELNQELAAQTALLDEQLSANLLQIEQAKNKQLASINTSFEKGIRDDIDRLMAIRDGYYRDWSREKSVIEDRFTATIVGNVTGSKDERGRLLAELNALKAEMKAELDDSNFLTRSGVDKKYRALISEKESQLGAITTGYLGGDALEKQSLMENQLRQQIEFVNSKYQRRVNDVNERIDNKKKEIGERYSKNSRARNAIINRAKKDKSNFFNINEQANGEVAQYEETKRVELEDISQRVFKYDEQIFELRNEQRLLNTQISHLISQNQVYRLAMYAYGKNDASEVDRHMVGVVALFWFGSLALIAAVTGVMLALASFYLRRFAVEMDDKQKKQPQLFEMPEDT</sequence>
<evidence type="ECO:0000313" key="2">
    <source>
        <dbReference type="EMBL" id="TRY13594.1"/>
    </source>
</evidence>
<comment type="caution">
    <text evidence="2">The sequence shown here is derived from an EMBL/GenBank/DDBJ whole genome shotgun (WGS) entry which is preliminary data.</text>
</comment>
<evidence type="ECO:0000256" key="1">
    <source>
        <dbReference type="SAM" id="Phobius"/>
    </source>
</evidence>
<feature type="transmembrane region" description="Helical" evidence="1">
    <location>
        <begin position="449"/>
        <end position="473"/>
    </location>
</feature>
<evidence type="ECO:0000313" key="3">
    <source>
        <dbReference type="Proteomes" id="UP000318126"/>
    </source>
</evidence>
<accession>A0A553JM84</accession>
<feature type="transmembrane region" description="Helical" evidence="1">
    <location>
        <begin position="59"/>
        <end position="78"/>
    </location>
</feature>
<proteinExistence type="predicted"/>
<dbReference type="Proteomes" id="UP000318126">
    <property type="component" value="Unassembled WGS sequence"/>
</dbReference>
<dbReference type="AlphaFoldDB" id="A0A553JM84"/>
<feature type="transmembrane region" description="Helical" evidence="1">
    <location>
        <begin position="90"/>
        <end position="108"/>
    </location>
</feature>
<dbReference type="EMBL" id="VKGK01000018">
    <property type="protein sequence ID" value="TRY13594.1"/>
    <property type="molecule type" value="Genomic_DNA"/>
</dbReference>
<gene>
    <name evidence="2" type="ORF">FN961_14835</name>
</gene>
<name>A0A553JM84_SHEHA</name>
<feature type="transmembrane region" description="Helical" evidence="1">
    <location>
        <begin position="20"/>
        <end position="39"/>
    </location>
</feature>
<reference evidence="3" key="1">
    <citation type="submission" date="2019-07" db="EMBL/GenBank/DDBJ databases">
        <title>Shewanella sp. YLB-08 draft genomic sequence.</title>
        <authorList>
            <person name="Yu L."/>
        </authorList>
    </citation>
    <scope>NUCLEOTIDE SEQUENCE [LARGE SCALE GENOMIC DNA]</scope>
    <source>
        <strain evidence="3">JCM 20706</strain>
    </source>
</reference>
<dbReference type="OrthoDB" id="6188877at2"/>